<dbReference type="Pfam" id="PF00432">
    <property type="entry name" value="Prenyltrans"/>
    <property type="match status" value="1"/>
</dbReference>
<comment type="cofactor">
    <cofactor evidence="1">
        <name>Zn(2+)</name>
        <dbReference type="ChEBI" id="CHEBI:29105"/>
    </cofactor>
</comment>
<dbReference type="GO" id="GO:0004662">
    <property type="term" value="F:CAAX-protein geranylgeranyltransferase activity"/>
    <property type="evidence" value="ECO:0007669"/>
    <property type="project" value="TreeGrafter"/>
</dbReference>
<dbReference type="InterPro" id="IPR001330">
    <property type="entry name" value="Prenyltrans"/>
</dbReference>
<keyword evidence="11" id="KW-1185">Reference proteome</keyword>
<dbReference type="PANTHER" id="PTHR11774">
    <property type="entry name" value="GERANYLGERANYL TRANSFERASE TYPE BETA SUBUNIT"/>
    <property type="match status" value="1"/>
</dbReference>
<evidence type="ECO:0000256" key="6">
    <source>
        <dbReference type="ARBA" id="ARBA00022737"/>
    </source>
</evidence>
<dbReference type="WBParaSite" id="DME_0000741201-mRNA-1">
    <property type="protein sequence ID" value="DME_0000741201-mRNA-1"/>
    <property type="gene ID" value="DME_0000741201"/>
</dbReference>
<dbReference type="Gene3D" id="1.50.10.20">
    <property type="match status" value="1"/>
</dbReference>
<keyword evidence="3" id="KW-0637">Prenyltransferase</keyword>
<evidence type="ECO:0000256" key="7">
    <source>
        <dbReference type="ARBA" id="ARBA00022833"/>
    </source>
</evidence>
<evidence type="ECO:0000256" key="5">
    <source>
        <dbReference type="ARBA" id="ARBA00022723"/>
    </source>
</evidence>
<dbReference type="STRING" id="318479.A0A0N4UIH9"/>
<evidence type="ECO:0000256" key="4">
    <source>
        <dbReference type="ARBA" id="ARBA00022679"/>
    </source>
</evidence>
<dbReference type="Proteomes" id="UP000274756">
    <property type="component" value="Unassembled WGS sequence"/>
</dbReference>
<proteinExistence type="inferred from homology"/>
<feature type="domain" description="Prenyltransferase alpha-alpha toroid" evidence="8">
    <location>
        <begin position="377"/>
        <end position="669"/>
    </location>
</feature>
<reference evidence="12" key="1">
    <citation type="submission" date="2017-02" db="UniProtKB">
        <authorList>
            <consortium name="WormBaseParasite"/>
        </authorList>
    </citation>
    <scope>IDENTIFICATION</scope>
</reference>
<evidence type="ECO:0000313" key="9">
    <source>
        <dbReference type="EMBL" id="VDN60077.1"/>
    </source>
</evidence>
<organism evidence="10 12">
    <name type="scientific">Dracunculus medinensis</name>
    <name type="common">Guinea worm</name>
    <dbReference type="NCBI Taxonomy" id="318479"/>
    <lineage>
        <taxon>Eukaryota</taxon>
        <taxon>Metazoa</taxon>
        <taxon>Ecdysozoa</taxon>
        <taxon>Nematoda</taxon>
        <taxon>Chromadorea</taxon>
        <taxon>Rhabditida</taxon>
        <taxon>Spirurina</taxon>
        <taxon>Dracunculoidea</taxon>
        <taxon>Dracunculidae</taxon>
        <taxon>Dracunculus</taxon>
    </lineage>
</organism>
<keyword evidence="7" id="KW-0862">Zinc</keyword>
<dbReference type="GO" id="GO:0005953">
    <property type="term" value="C:CAAX-protein geranylgeranyltransferase complex"/>
    <property type="evidence" value="ECO:0007669"/>
    <property type="project" value="TreeGrafter"/>
</dbReference>
<dbReference type="Proteomes" id="UP000038040">
    <property type="component" value="Unplaced"/>
</dbReference>
<name>A0A0N4UIH9_DRAME</name>
<dbReference type="OrthoDB" id="24893at2759"/>
<dbReference type="AlphaFoldDB" id="A0A0N4UIH9"/>
<sequence length="682" mass="77520">MGYCTPQAPYYGFLDHGCAVYGGIFRKNSDFNGSSGVGSKTLYVPQYNLAYHWQRPYMVAHTIGYPLLLLHGSKFSSHGQKNGPPEQWNFDINESETKNRNLLTGTFDEELDEMVLWAVNEQSSRKTITEFRINVDEDGLVQWNLFSKDNQQQSRLKPFSSLKVPSALYELRSWKLLNKHRILARGEEDFYICDTCHGSIVSMFGRDVQNFDTIHYMDGELVVLDNSGILWHGDLEHIPIFRKRNNFRFVLVDERMRGTNYLELAHSIIGGSDFIYSAPRFLDPRNSGQIFPFYAMRHTSDPGLFSFSLYRHSSGHWSSLCPIKREVEPKYNINISKETEQRFLNFGCTRAIHVQDSSNQQCHTLFQMTNDGSIWCSTLKVVDDSDVEDKTTRQSLSLLHCPEYAYGFRGSLSAAARNFPSSIERASQNSYKSGSLWCIYDSAHISQTYVALCSLLILGDDLANVDREAVLKGVASCQMKDGSFCAQKDTENDMRFVYCAVAICYILNDFNKIDVKRMLNFIRRSINYDGGIGQGPSLESHGGSTYCAIASLMMTGHLWDQSVLSYKQIERLKKWILAKQDVGFHGRANKADDSCYAFWLGATLKMLDAESLVDLGSLRDFLISTQDENSGGFAKYADSLPDPLHTYFSLAALSIFHEPLLRPMFPALDITVESYERLIHSR</sequence>
<evidence type="ECO:0000256" key="2">
    <source>
        <dbReference type="ARBA" id="ARBA00010497"/>
    </source>
</evidence>
<protein>
    <submittedName>
        <fullName evidence="12">Geranylgeranyl transferase type-1 subunit beta</fullName>
    </submittedName>
</protein>
<evidence type="ECO:0000259" key="8">
    <source>
        <dbReference type="Pfam" id="PF00432"/>
    </source>
</evidence>
<evidence type="ECO:0000313" key="12">
    <source>
        <dbReference type="WBParaSite" id="DME_0000741201-mRNA-1"/>
    </source>
</evidence>
<dbReference type="SUPFAM" id="SSF48239">
    <property type="entry name" value="Terpenoid cyclases/Protein prenyltransferases"/>
    <property type="match status" value="1"/>
</dbReference>
<keyword evidence="6" id="KW-0677">Repeat</keyword>
<reference evidence="9 11" key="2">
    <citation type="submission" date="2018-11" db="EMBL/GenBank/DDBJ databases">
        <authorList>
            <consortium name="Pathogen Informatics"/>
        </authorList>
    </citation>
    <scope>NUCLEOTIDE SEQUENCE [LARGE SCALE GENOMIC DNA]</scope>
</reference>
<evidence type="ECO:0000313" key="10">
    <source>
        <dbReference type="Proteomes" id="UP000038040"/>
    </source>
</evidence>
<gene>
    <name evidence="9" type="ORF">DME_LOCUS10050</name>
</gene>
<comment type="similarity">
    <text evidence="2">Belongs to the protein prenyltransferase subunit beta family.</text>
</comment>
<keyword evidence="4" id="KW-0808">Transferase</keyword>
<evidence type="ECO:0000313" key="11">
    <source>
        <dbReference type="Proteomes" id="UP000274756"/>
    </source>
</evidence>
<dbReference type="EMBL" id="UYYG01001200">
    <property type="protein sequence ID" value="VDN60077.1"/>
    <property type="molecule type" value="Genomic_DNA"/>
</dbReference>
<dbReference type="InterPro" id="IPR008930">
    <property type="entry name" value="Terpenoid_cyclase/PrenylTrfase"/>
</dbReference>
<accession>A0A0N4UIH9</accession>
<dbReference type="PANTHER" id="PTHR11774:SF4">
    <property type="entry name" value="GERANYLGERANYL TRANSFERASE TYPE-1 SUBUNIT BETA"/>
    <property type="match status" value="1"/>
</dbReference>
<evidence type="ECO:0000256" key="3">
    <source>
        <dbReference type="ARBA" id="ARBA00022602"/>
    </source>
</evidence>
<dbReference type="InterPro" id="IPR045089">
    <property type="entry name" value="PGGT1B-like"/>
</dbReference>
<dbReference type="GO" id="GO:0046872">
    <property type="term" value="F:metal ion binding"/>
    <property type="evidence" value="ECO:0007669"/>
    <property type="project" value="UniProtKB-KW"/>
</dbReference>
<keyword evidence="5" id="KW-0479">Metal-binding</keyword>
<evidence type="ECO:0000256" key="1">
    <source>
        <dbReference type="ARBA" id="ARBA00001947"/>
    </source>
</evidence>